<sequence length="76" mass="9154">MRSRRGCQLQNRTKWTRVFGGESEWLLRKRFAGLVQRIQRAHALRWSRRVLHTSQKQSVFCVHFCQLCALLRNLNE</sequence>
<comment type="caution">
    <text evidence="1">The sequence shown here is derived from an EMBL/GenBank/DDBJ whole genome shotgun (WGS) entry which is preliminary data.</text>
</comment>
<dbReference type="EMBL" id="RCMI01000516">
    <property type="protein sequence ID" value="KAG2907358.1"/>
    <property type="molecule type" value="Genomic_DNA"/>
</dbReference>
<organism evidence="1 4">
    <name type="scientific">Phytophthora cactorum</name>
    <dbReference type="NCBI Taxonomy" id="29920"/>
    <lineage>
        <taxon>Eukaryota</taxon>
        <taxon>Sar</taxon>
        <taxon>Stramenopiles</taxon>
        <taxon>Oomycota</taxon>
        <taxon>Peronosporomycetes</taxon>
        <taxon>Peronosporales</taxon>
        <taxon>Peronosporaceae</taxon>
        <taxon>Phytophthora</taxon>
    </lineage>
</organism>
<dbReference type="AlphaFoldDB" id="A0A8T1KHE0"/>
<dbReference type="EMBL" id="RCMK01000497">
    <property type="protein sequence ID" value="KAG2925313.1"/>
    <property type="molecule type" value="Genomic_DNA"/>
</dbReference>
<proteinExistence type="predicted"/>
<dbReference type="Proteomes" id="UP000735874">
    <property type="component" value="Unassembled WGS sequence"/>
</dbReference>
<dbReference type="EMBL" id="RCMG01000517">
    <property type="protein sequence ID" value="KAG2852804.1"/>
    <property type="molecule type" value="Genomic_DNA"/>
</dbReference>
<dbReference type="Proteomes" id="UP000736787">
    <property type="component" value="Unassembled WGS sequence"/>
</dbReference>
<accession>A0A8T1KHE0</accession>
<evidence type="ECO:0000313" key="1">
    <source>
        <dbReference type="EMBL" id="KAG2852804.1"/>
    </source>
</evidence>
<dbReference type="Proteomes" id="UP000774804">
    <property type="component" value="Unassembled WGS sequence"/>
</dbReference>
<gene>
    <name evidence="1" type="ORF">PC113_g14704</name>
    <name evidence="2" type="ORF">PC115_g13976</name>
    <name evidence="3" type="ORF">PC117_g15187</name>
</gene>
<protein>
    <submittedName>
        <fullName evidence="1">Uncharacterized protein</fullName>
    </submittedName>
</protein>
<evidence type="ECO:0000313" key="3">
    <source>
        <dbReference type="EMBL" id="KAG2925313.1"/>
    </source>
</evidence>
<evidence type="ECO:0000313" key="2">
    <source>
        <dbReference type="EMBL" id="KAG2907358.1"/>
    </source>
</evidence>
<name>A0A8T1KHE0_9STRA</name>
<evidence type="ECO:0000313" key="4">
    <source>
        <dbReference type="Proteomes" id="UP000735874"/>
    </source>
</evidence>
<reference evidence="1" key="1">
    <citation type="submission" date="2018-10" db="EMBL/GenBank/DDBJ databases">
        <title>Effector identification in a new, highly contiguous assembly of the strawberry crown rot pathogen Phytophthora cactorum.</title>
        <authorList>
            <person name="Armitage A.D."/>
            <person name="Nellist C.F."/>
            <person name="Bates H."/>
            <person name="Vickerstaff R.J."/>
            <person name="Harrison R.J."/>
        </authorList>
    </citation>
    <scope>NUCLEOTIDE SEQUENCE</scope>
    <source>
        <strain evidence="1">15-7</strain>
        <strain evidence="2">4032</strain>
        <strain evidence="3">4040</strain>
    </source>
</reference>